<protein>
    <recommendedName>
        <fullName evidence="4">Transmembrane protein</fullName>
    </recommendedName>
</protein>
<organism evidence="2 3">
    <name type="scientific">Bacteroides eggerthii</name>
    <dbReference type="NCBI Taxonomy" id="28111"/>
    <lineage>
        <taxon>Bacteria</taxon>
        <taxon>Pseudomonadati</taxon>
        <taxon>Bacteroidota</taxon>
        <taxon>Bacteroidia</taxon>
        <taxon>Bacteroidales</taxon>
        <taxon>Bacteroidaceae</taxon>
        <taxon>Bacteroides</taxon>
    </lineage>
</organism>
<accession>A0A380YLZ5</accession>
<dbReference type="EMBL" id="UFSX01000001">
    <property type="protein sequence ID" value="SUV29734.1"/>
    <property type="molecule type" value="Genomic_DNA"/>
</dbReference>
<proteinExistence type="predicted"/>
<feature type="transmembrane region" description="Helical" evidence="1">
    <location>
        <begin position="6"/>
        <end position="24"/>
    </location>
</feature>
<dbReference type="STRING" id="483216.BACEGG_02094"/>
<evidence type="ECO:0008006" key="4">
    <source>
        <dbReference type="Google" id="ProtNLM"/>
    </source>
</evidence>
<keyword evidence="1" id="KW-1133">Transmembrane helix</keyword>
<keyword evidence="1" id="KW-0812">Transmembrane</keyword>
<evidence type="ECO:0000313" key="3">
    <source>
        <dbReference type="Proteomes" id="UP000254424"/>
    </source>
</evidence>
<dbReference type="Proteomes" id="UP000254424">
    <property type="component" value="Unassembled WGS sequence"/>
</dbReference>
<gene>
    <name evidence="2" type="ORF">NCTC11155_01724</name>
</gene>
<sequence>MTLIIVIGFLLMIIGGFYLSIKYGHRLRRIKARRNCQICLVLDGSELKDIHLHCIILVFDRLGHLVRKFPEAEMRQMKGQCMLYCTVEEGILNFCVLLAPRALSLSGIVCREDIDRLFRGISEMRIVETGVWEVERNVALSLKKSSI</sequence>
<reference evidence="2 3" key="1">
    <citation type="submission" date="2018-06" db="EMBL/GenBank/DDBJ databases">
        <authorList>
            <consortium name="Pathogen Informatics"/>
            <person name="Doyle S."/>
        </authorList>
    </citation>
    <scope>NUCLEOTIDE SEQUENCE [LARGE SCALE GENOMIC DNA]</scope>
    <source>
        <strain evidence="2 3">NCTC11155</strain>
    </source>
</reference>
<name>A0A380YLZ5_9BACE</name>
<dbReference type="AlphaFoldDB" id="A0A380YLZ5"/>
<keyword evidence="1" id="KW-0472">Membrane</keyword>
<evidence type="ECO:0000256" key="1">
    <source>
        <dbReference type="SAM" id="Phobius"/>
    </source>
</evidence>
<evidence type="ECO:0000313" key="2">
    <source>
        <dbReference type="EMBL" id="SUV29734.1"/>
    </source>
</evidence>